<dbReference type="CDD" id="cd17273">
    <property type="entry name" value="RMtype1_S_EcoJA69PI-TRD1-CR1_like"/>
    <property type="match status" value="1"/>
</dbReference>
<accession>A0A0F9FIS3</accession>
<keyword evidence="3" id="KW-0238">DNA-binding</keyword>
<gene>
    <name evidence="6" type="ORF">LCGC14_2299790</name>
</gene>
<sequence length="216" mass="23864">MGWSISKMSEVTNIISGGTPKSGISDYWFGDVKWITPKDMGKITGIYVSETGRNITQLGLDKSSAKLIPENSVILSTRAPIGYLAINTVPMATNQGCRGLVPKNTLDTKFLYYFLLKSVSLLNDLGSGTTFKELSKTALERVEIPHPEITEQKHIVAILEQAFADIEQARAKTEQNLKNARELFESYLQQVFSERGEGWRASKLKEITSKIGSGST</sequence>
<dbReference type="InterPro" id="IPR052021">
    <property type="entry name" value="Type-I_RS_S_subunit"/>
</dbReference>
<comment type="similarity">
    <text evidence="1">Belongs to the type-I restriction system S methylase family.</text>
</comment>
<keyword evidence="4" id="KW-0175">Coiled coil</keyword>
<dbReference type="GO" id="GO:0003677">
    <property type="term" value="F:DNA binding"/>
    <property type="evidence" value="ECO:0007669"/>
    <property type="project" value="UniProtKB-KW"/>
</dbReference>
<reference evidence="6" key="1">
    <citation type="journal article" date="2015" name="Nature">
        <title>Complex archaea that bridge the gap between prokaryotes and eukaryotes.</title>
        <authorList>
            <person name="Spang A."/>
            <person name="Saw J.H."/>
            <person name="Jorgensen S.L."/>
            <person name="Zaremba-Niedzwiedzka K."/>
            <person name="Martijn J."/>
            <person name="Lind A.E."/>
            <person name="van Eijk R."/>
            <person name="Schleper C."/>
            <person name="Guy L."/>
            <person name="Ettema T.J."/>
        </authorList>
    </citation>
    <scope>NUCLEOTIDE SEQUENCE</scope>
</reference>
<protein>
    <recommendedName>
        <fullName evidence="5">Type I restriction modification DNA specificity domain-containing protein</fullName>
    </recommendedName>
</protein>
<dbReference type="PANTHER" id="PTHR30408">
    <property type="entry name" value="TYPE-1 RESTRICTION ENZYME ECOKI SPECIFICITY PROTEIN"/>
    <property type="match status" value="1"/>
</dbReference>
<comment type="caution">
    <text evidence="6">The sequence shown here is derived from an EMBL/GenBank/DDBJ whole genome shotgun (WGS) entry which is preliminary data.</text>
</comment>
<dbReference type="PANTHER" id="PTHR30408:SF12">
    <property type="entry name" value="TYPE I RESTRICTION ENZYME MJAVIII SPECIFICITY SUBUNIT"/>
    <property type="match status" value="1"/>
</dbReference>
<feature type="coiled-coil region" evidence="4">
    <location>
        <begin position="156"/>
        <end position="190"/>
    </location>
</feature>
<feature type="non-terminal residue" evidence="6">
    <location>
        <position position="216"/>
    </location>
</feature>
<evidence type="ECO:0000256" key="3">
    <source>
        <dbReference type="ARBA" id="ARBA00023125"/>
    </source>
</evidence>
<evidence type="ECO:0000256" key="2">
    <source>
        <dbReference type="ARBA" id="ARBA00022747"/>
    </source>
</evidence>
<evidence type="ECO:0000313" key="6">
    <source>
        <dbReference type="EMBL" id="KKL51007.1"/>
    </source>
</evidence>
<keyword evidence="2" id="KW-0680">Restriction system</keyword>
<dbReference type="InterPro" id="IPR000055">
    <property type="entry name" value="Restrct_endonuc_typeI_TRD"/>
</dbReference>
<organism evidence="6">
    <name type="scientific">marine sediment metagenome</name>
    <dbReference type="NCBI Taxonomy" id="412755"/>
    <lineage>
        <taxon>unclassified sequences</taxon>
        <taxon>metagenomes</taxon>
        <taxon>ecological metagenomes</taxon>
    </lineage>
</organism>
<proteinExistence type="inferred from homology"/>
<dbReference type="InterPro" id="IPR044946">
    <property type="entry name" value="Restrct_endonuc_typeI_TRD_sf"/>
</dbReference>
<dbReference type="SUPFAM" id="SSF116734">
    <property type="entry name" value="DNA methylase specificity domain"/>
    <property type="match status" value="1"/>
</dbReference>
<feature type="domain" description="Type I restriction modification DNA specificity" evidence="5">
    <location>
        <begin position="2"/>
        <end position="170"/>
    </location>
</feature>
<dbReference type="AlphaFoldDB" id="A0A0F9FIS3"/>
<dbReference type="Pfam" id="PF01420">
    <property type="entry name" value="Methylase_S"/>
    <property type="match status" value="1"/>
</dbReference>
<dbReference type="Gene3D" id="3.90.220.20">
    <property type="entry name" value="DNA methylase specificity domains"/>
    <property type="match status" value="1"/>
</dbReference>
<evidence type="ECO:0000256" key="4">
    <source>
        <dbReference type="SAM" id="Coils"/>
    </source>
</evidence>
<evidence type="ECO:0000259" key="5">
    <source>
        <dbReference type="Pfam" id="PF01420"/>
    </source>
</evidence>
<dbReference type="EMBL" id="LAZR01032397">
    <property type="protein sequence ID" value="KKL51007.1"/>
    <property type="molecule type" value="Genomic_DNA"/>
</dbReference>
<dbReference type="GO" id="GO:0009307">
    <property type="term" value="P:DNA restriction-modification system"/>
    <property type="evidence" value="ECO:0007669"/>
    <property type="project" value="UniProtKB-KW"/>
</dbReference>
<evidence type="ECO:0000256" key="1">
    <source>
        <dbReference type="ARBA" id="ARBA00010923"/>
    </source>
</evidence>
<name>A0A0F9FIS3_9ZZZZ</name>